<proteinExistence type="predicted"/>
<evidence type="ECO:0000259" key="2">
    <source>
        <dbReference type="Pfam" id="PF11726"/>
    </source>
</evidence>
<feature type="compositionally biased region" description="Low complexity" evidence="1">
    <location>
        <begin position="78"/>
        <end position="91"/>
    </location>
</feature>
<organism evidence="3 4">
    <name type="scientific">Escherichia marmotae</name>
    <dbReference type="NCBI Taxonomy" id="1499973"/>
    <lineage>
        <taxon>Bacteria</taxon>
        <taxon>Pseudomonadati</taxon>
        <taxon>Pseudomonadota</taxon>
        <taxon>Gammaproteobacteria</taxon>
        <taxon>Enterobacterales</taxon>
        <taxon>Enterobacteriaceae</taxon>
        <taxon>Escherichia</taxon>
    </lineage>
</organism>
<accession>A0A7W3G1K3</accession>
<feature type="non-terminal residue" evidence="3">
    <location>
        <position position="1"/>
    </location>
</feature>
<dbReference type="AlphaFoldDB" id="A0A7W3G1K3"/>
<feature type="compositionally biased region" description="Basic and acidic residues" evidence="1">
    <location>
        <begin position="98"/>
        <end position="107"/>
    </location>
</feature>
<sequence>ATTLRYFWCREFGKEKGRKHYHVILLLNKDTWCSPGDFTVPSSLATLIQLAWCSALHLEPWQGNGLVHFSRRTPFRKPTSSDAPPSSDDTPLPGGCSDTRKASDKKSGGSAVLWVTRGDVEAMQKAMERARYLVKYETKQHDGSGQRNYGCSRGPGRLLDGR</sequence>
<evidence type="ECO:0000256" key="1">
    <source>
        <dbReference type="SAM" id="MobiDB-lite"/>
    </source>
</evidence>
<dbReference type="EMBL" id="JABXPT010000027">
    <property type="protein sequence ID" value="MBA7901108.1"/>
    <property type="molecule type" value="Genomic_DNA"/>
</dbReference>
<evidence type="ECO:0000313" key="3">
    <source>
        <dbReference type="EMBL" id="MBA7901108.1"/>
    </source>
</evidence>
<name>A0A7W3G1K3_9ESCH</name>
<protein>
    <submittedName>
        <fullName evidence="3">Inovirus-type Gp2 protein</fullName>
    </submittedName>
</protein>
<feature type="region of interest" description="Disordered" evidence="1">
    <location>
        <begin position="139"/>
        <end position="162"/>
    </location>
</feature>
<dbReference type="Proteomes" id="UP000518474">
    <property type="component" value="Unassembled WGS sequence"/>
</dbReference>
<feature type="domain" description="YagK/YfjJ C-terminal" evidence="2">
    <location>
        <begin position="2"/>
        <end position="152"/>
    </location>
</feature>
<dbReference type="Pfam" id="PF11726">
    <property type="entry name" value="YagK_YfjJ_C"/>
    <property type="match status" value="1"/>
</dbReference>
<evidence type="ECO:0000313" key="4">
    <source>
        <dbReference type="Proteomes" id="UP000518474"/>
    </source>
</evidence>
<dbReference type="InterPro" id="IPR057271">
    <property type="entry name" value="YagK_YfjJ_C"/>
</dbReference>
<gene>
    <name evidence="3" type="ORF">HV245_23710</name>
</gene>
<feature type="region of interest" description="Disordered" evidence="1">
    <location>
        <begin position="72"/>
        <end position="108"/>
    </location>
</feature>
<reference evidence="3 4" key="1">
    <citation type="submission" date="2020-06" db="EMBL/GenBank/DDBJ databases">
        <title>REHAB project genomes.</title>
        <authorList>
            <person name="Shaw L.P."/>
        </authorList>
    </citation>
    <scope>NUCLEOTIDE SEQUENCE [LARGE SCALE GENOMIC DNA]</scope>
    <source>
        <strain evidence="3 4">RHBSTW-00604</strain>
    </source>
</reference>
<comment type="caution">
    <text evidence="3">The sequence shown here is derived from an EMBL/GenBank/DDBJ whole genome shotgun (WGS) entry which is preliminary data.</text>
</comment>
<dbReference type="RefSeq" id="WP_182151184.1">
    <property type="nucleotide sequence ID" value="NZ_JABXPT010000027.1"/>
</dbReference>